<dbReference type="InterPro" id="IPR050884">
    <property type="entry name" value="CNP_phosphodiesterase-III"/>
</dbReference>
<evidence type="ECO:0000313" key="7">
    <source>
        <dbReference type="Proteomes" id="UP001055102"/>
    </source>
</evidence>
<dbReference type="InterPro" id="IPR004843">
    <property type="entry name" value="Calcineurin-like_PHP"/>
</dbReference>
<protein>
    <submittedName>
        <fullName evidence="6">3',5'-cyclic adenosine monophosphate phosphodiesterase CpdA</fullName>
    </submittedName>
</protein>
<dbReference type="Pfam" id="PF00149">
    <property type="entry name" value="Metallophos"/>
    <property type="match status" value="1"/>
</dbReference>
<proteinExistence type="inferred from homology"/>
<dbReference type="SUPFAM" id="SSF56300">
    <property type="entry name" value="Metallo-dependent phosphatases"/>
    <property type="match status" value="1"/>
</dbReference>
<dbReference type="Gene3D" id="3.60.21.10">
    <property type="match status" value="1"/>
</dbReference>
<keyword evidence="7" id="KW-1185">Reference proteome</keyword>
<evidence type="ECO:0000313" key="6">
    <source>
        <dbReference type="EMBL" id="GJE07686.1"/>
    </source>
</evidence>
<feature type="domain" description="Calcineurin-like phosphoesterase" evidence="5">
    <location>
        <begin position="9"/>
        <end position="233"/>
    </location>
</feature>
<evidence type="ECO:0000256" key="4">
    <source>
        <dbReference type="ARBA" id="ARBA00025742"/>
    </source>
</evidence>
<evidence type="ECO:0000259" key="5">
    <source>
        <dbReference type="Pfam" id="PF00149"/>
    </source>
</evidence>
<comment type="caution">
    <text evidence="6">The sequence shown here is derived from an EMBL/GenBank/DDBJ whole genome shotgun (WGS) entry which is preliminary data.</text>
</comment>
<dbReference type="InterPro" id="IPR029052">
    <property type="entry name" value="Metallo-depent_PP-like"/>
</dbReference>
<organism evidence="6 7">
    <name type="scientific">Methylobacterium jeotgali</name>
    <dbReference type="NCBI Taxonomy" id="381630"/>
    <lineage>
        <taxon>Bacteria</taxon>
        <taxon>Pseudomonadati</taxon>
        <taxon>Pseudomonadota</taxon>
        <taxon>Alphaproteobacteria</taxon>
        <taxon>Hyphomicrobiales</taxon>
        <taxon>Methylobacteriaceae</taxon>
        <taxon>Methylobacterium</taxon>
    </lineage>
</organism>
<evidence type="ECO:0000256" key="2">
    <source>
        <dbReference type="ARBA" id="ARBA00022801"/>
    </source>
</evidence>
<comment type="similarity">
    <text evidence="4">Belongs to the cyclic nucleotide phosphodiesterase class-III family.</text>
</comment>
<dbReference type="PANTHER" id="PTHR42988:SF2">
    <property type="entry name" value="CYCLIC NUCLEOTIDE PHOSPHODIESTERASE CBUA0032-RELATED"/>
    <property type="match status" value="1"/>
</dbReference>
<keyword evidence="1" id="KW-0479">Metal-binding</keyword>
<sequence length="323" mass="33490">MAAEAGAVFRLAHLTDPHVGPLARPRLKQLLGKRATGYANWRRGRSRSHDMSVLSALVADLRAQAPDHVACTGDLCNIGLPSEWETARQFLGELGAPERVSFVPGNHDAYVRGSLEGLLGLCAPWTAGDDGRSGRFPYLRRRGPLALVGLSSAIPTKPFVASGRLGPPQIEAAEALLKALAAEPEPPCRVVMIHHPPHPGGATPGRELTDAAAFTAMIARAGAELILHGHNHIATTAFLPGPAGALVPVVGGSSASAQLGNHRGLATRRAAYGLFGFVRDGGGYAISMSGRAVEPDGRVVEAGRLAFGASHVWGGGAARAASP</sequence>
<evidence type="ECO:0000256" key="1">
    <source>
        <dbReference type="ARBA" id="ARBA00022723"/>
    </source>
</evidence>
<keyword evidence="2" id="KW-0378">Hydrolase</keyword>
<reference evidence="6" key="2">
    <citation type="submission" date="2021-08" db="EMBL/GenBank/DDBJ databases">
        <authorList>
            <person name="Tani A."/>
            <person name="Ola A."/>
            <person name="Ogura Y."/>
            <person name="Katsura K."/>
            <person name="Hayashi T."/>
        </authorList>
    </citation>
    <scope>NUCLEOTIDE SEQUENCE</scope>
    <source>
        <strain evidence="6">LMG 23639</strain>
    </source>
</reference>
<dbReference type="PANTHER" id="PTHR42988">
    <property type="entry name" value="PHOSPHOHYDROLASE"/>
    <property type="match status" value="1"/>
</dbReference>
<name>A0ABQ4T1D2_9HYPH</name>
<evidence type="ECO:0000256" key="3">
    <source>
        <dbReference type="ARBA" id="ARBA00023004"/>
    </source>
</evidence>
<keyword evidence="3" id="KW-0408">Iron</keyword>
<gene>
    <name evidence="6" type="primary">cpdA_4</name>
    <name evidence="6" type="ORF">AOPFMNJM_3016</name>
</gene>
<dbReference type="EMBL" id="BPQR01000051">
    <property type="protein sequence ID" value="GJE07686.1"/>
    <property type="molecule type" value="Genomic_DNA"/>
</dbReference>
<reference evidence="6" key="1">
    <citation type="journal article" date="2021" name="Front. Microbiol.">
        <title>Comprehensive Comparative Genomics and Phenotyping of Methylobacterium Species.</title>
        <authorList>
            <person name="Alessa O."/>
            <person name="Ogura Y."/>
            <person name="Fujitani Y."/>
            <person name="Takami H."/>
            <person name="Hayashi T."/>
            <person name="Sahin N."/>
            <person name="Tani A."/>
        </authorList>
    </citation>
    <scope>NUCLEOTIDE SEQUENCE</scope>
    <source>
        <strain evidence="6">LMG 23639</strain>
    </source>
</reference>
<dbReference type="Proteomes" id="UP001055102">
    <property type="component" value="Unassembled WGS sequence"/>
</dbReference>
<accession>A0ABQ4T1D2</accession>